<evidence type="ECO:0000313" key="9">
    <source>
        <dbReference type="Proteomes" id="UP000290365"/>
    </source>
</evidence>
<dbReference type="EMBL" id="CP035758">
    <property type="protein sequence ID" value="QBD82894.1"/>
    <property type="molecule type" value="Genomic_DNA"/>
</dbReference>
<dbReference type="Gene3D" id="3.40.640.10">
    <property type="entry name" value="Type I PLP-dependent aspartate aminotransferase-like (Major domain)"/>
    <property type="match status" value="1"/>
</dbReference>
<dbReference type="RefSeq" id="WP_129893963.1">
    <property type="nucleotide sequence ID" value="NZ_CP035758.1"/>
</dbReference>
<dbReference type="KEGG" id="kbs:EPA93_45810"/>
<dbReference type="InterPro" id="IPR004838">
    <property type="entry name" value="NHTrfase_class1_PyrdxlP-BS"/>
</dbReference>
<comment type="cofactor">
    <cofactor evidence="1 6">
        <name>pyridoxal 5'-phosphate</name>
        <dbReference type="ChEBI" id="CHEBI:597326"/>
    </cofactor>
</comment>
<dbReference type="SUPFAM" id="SSF53383">
    <property type="entry name" value="PLP-dependent transferases"/>
    <property type="match status" value="1"/>
</dbReference>
<gene>
    <name evidence="8" type="ORF">EPA93_45810</name>
</gene>
<accession>A0A4P6K3Z7</accession>
<dbReference type="Pfam" id="PF00155">
    <property type="entry name" value="Aminotran_1_2"/>
    <property type="match status" value="1"/>
</dbReference>
<evidence type="ECO:0000256" key="2">
    <source>
        <dbReference type="ARBA" id="ARBA00007441"/>
    </source>
</evidence>
<dbReference type="Proteomes" id="UP000290365">
    <property type="component" value="Chromosome"/>
</dbReference>
<keyword evidence="4 6" id="KW-0808">Transferase</keyword>
<dbReference type="PANTHER" id="PTHR46383">
    <property type="entry name" value="ASPARTATE AMINOTRANSFERASE"/>
    <property type="match status" value="1"/>
</dbReference>
<evidence type="ECO:0000256" key="1">
    <source>
        <dbReference type="ARBA" id="ARBA00001933"/>
    </source>
</evidence>
<protein>
    <recommendedName>
        <fullName evidence="6">Aminotransferase</fullName>
        <ecNumber evidence="6">2.6.1.-</ecNumber>
    </recommendedName>
</protein>
<dbReference type="InterPro" id="IPR050596">
    <property type="entry name" value="AspAT/PAT-like"/>
</dbReference>
<keyword evidence="3 6" id="KW-0032">Aminotransferase</keyword>
<dbReference type="GO" id="GO:0008483">
    <property type="term" value="F:transaminase activity"/>
    <property type="evidence" value="ECO:0007669"/>
    <property type="project" value="UniProtKB-KW"/>
</dbReference>
<dbReference type="OrthoDB" id="9813612at2"/>
<dbReference type="PROSITE" id="PS00105">
    <property type="entry name" value="AA_TRANSFER_CLASS_1"/>
    <property type="match status" value="1"/>
</dbReference>
<evidence type="ECO:0000259" key="7">
    <source>
        <dbReference type="Pfam" id="PF00155"/>
    </source>
</evidence>
<reference evidence="8 9" key="1">
    <citation type="submission" date="2019-01" db="EMBL/GenBank/DDBJ databases">
        <title>Ktedonosporobacter rubrisoli SCAWS-G2.</title>
        <authorList>
            <person name="Huang Y."/>
            <person name="Yan B."/>
        </authorList>
    </citation>
    <scope>NUCLEOTIDE SEQUENCE [LARGE SCALE GENOMIC DNA]</scope>
    <source>
        <strain evidence="8 9">SCAWS-G2</strain>
    </source>
</reference>
<dbReference type="GO" id="GO:0030170">
    <property type="term" value="F:pyridoxal phosphate binding"/>
    <property type="evidence" value="ECO:0007669"/>
    <property type="project" value="InterPro"/>
</dbReference>
<dbReference type="EC" id="2.6.1.-" evidence="6"/>
<sequence>MVKCGTPNIYQMPSNDLRLMNMYAQHLQLAQERGEKPLPTPIALSLGEPHFQTPEHISGAAIKAIQHEEITYGPAAGWPWLKELIAEKIKRVNSYDITVDNTAITMGGTGAIQTALNAILEEGDEVLIPDPGWPQYNAQITCSGGIPVRYSLSPQHGWLPDIGQLESLVNPRTRMLIMNTPANPTGIVFPQNLIADLLNFALRYDLYLLSDECYDEIVFDGKHVSPATFLTPKEFEAGNVLCVYSFSKTYAMTGWRVGYIVASKEIIKTVTHVLDSDYTNISKIVQRAAAAALTGPQAYVDEMLAMYRAHRDLALSILQRTNHYAYTPGGSFYLLIDITPPGGLHAYSRDFAYDLLRERNVLVAPGTSFGQVTSKYVRISLTAPTEDIARGIEEICAFIDR</sequence>
<evidence type="ECO:0000313" key="8">
    <source>
        <dbReference type="EMBL" id="QBD82894.1"/>
    </source>
</evidence>
<dbReference type="InterPro" id="IPR015421">
    <property type="entry name" value="PyrdxlP-dep_Trfase_major"/>
</dbReference>
<keyword evidence="9" id="KW-1185">Reference proteome</keyword>
<feature type="domain" description="Aminotransferase class I/classII large" evidence="7">
    <location>
        <begin position="42"/>
        <end position="395"/>
    </location>
</feature>
<proteinExistence type="inferred from homology"/>
<organism evidence="8 9">
    <name type="scientific">Ktedonosporobacter rubrisoli</name>
    <dbReference type="NCBI Taxonomy" id="2509675"/>
    <lineage>
        <taxon>Bacteria</taxon>
        <taxon>Bacillati</taxon>
        <taxon>Chloroflexota</taxon>
        <taxon>Ktedonobacteria</taxon>
        <taxon>Ktedonobacterales</taxon>
        <taxon>Ktedonosporobacteraceae</taxon>
        <taxon>Ktedonosporobacter</taxon>
    </lineage>
</organism>
<dbReference type="InterPro" id="IPR004839">
    <property type="entry name" value="Aminotransferase_I/II_large"/>
</dbReference>
<dbReference type="PRINTS" id="PR00753">
    <property type="entry name" value="ACCSYNTHASE"/>
</dbReference>
<dbReference type="CDD" id="cd00609">
    <property type="entry name" value="AAT_like"/>
    <property type="match status" value="1"/>
</dbReference>
<evidence type="ECO:0000256" key="5">
    <source>
        <dbReference type="ARBA" id="ARBA00022898"/>
    </source>
</evidence>
<evidence type="ECO:0000256" key="3">
    <source>
        <dbReference type="ARBA" id="ARBA00022576"/>
    </source>
</evidence>
<name>A0A4P6K3Z7_KTERU</name>
<evidence type="ECO:0000256" key="6">
    <source>
        <dbReference type="RuleBase" id="RU000481"/>
    </source>
</evidence>
<dbReference type="GO" id="GO:0006520">
    <property type="term" value="P:amino acid metabolic process"/>
    <property type="evidence" value="ECO:0007669"/>
    <property type="project" value="InterPro"/>
</dbReference>
<dbReference type="InterPro" id="IPR015424">
    <property type="entry name" value="PyrdxlP-dep_Trfase"/>
</dbReference>
<comment type="similarity">
    <text evidence="2 6">Belongs to the class-I pyridoxal-phosphate-dependent aminotransferase family.</text>
</comment>
<dbReference type="AlphaFoldDB" id="A0A4P6K3Z7"/>
<dbReference type="InterPro" id="IPR015422">
    <property type="entry name" value="PyrdxlP-dep_Trfase_small"/>
</dbReference>
<dbReference type="Gene3D" id="3.90.1150.10">
    <property type="entry name" value="Aspartate Aminotransferase, domain 1"/>
    <property type="match status" value="1"/>
</dbReference>
<keyword evidence="5" id="KW-0663">Pyridoxal phosphate</keyword>
<evidence type="ECO:0000256" key="4">
    <source>
        <dbReference type="ARBA" id="ARBA00022679"/>
    </source>
</evidence>